<dbReference type="SUPFAM" id="SSF52980">
    <property type="entry name" value="Restriction endonuclease-like"/>
    <property type="match status" value="1"/>
</dbReference>
<reference evidence="2" key="1">
    <citation type="journal article" date="2018" name="Front. Microbiol.">
        <title>Genome-Based Analysis Reveals the Taxonomy and Diversity of the Family Idiomarinaceae.</title>
        <authorList>
            <person name="Liu Y."/>
            <person name="Lai Q."/>
            <person name="Shao Z."/>
        </authorList>
    </citation>
    <scope>NUCLEOTIDE SEQUENCE [LARGE SCALE GENOMIC DNA]</scope>
    <source>
        <strain evidence="2">AIS</strain>
    </source>
</reference>
<dbReference type="PANTHER" id="PTHR38784:SF1">
    <property type="entry name" value="SUCROSE PHOSPHORYLASE"/>
    <property type="match status" value="1"/>
</dbReference>
<dbReference type="EMBL" id="PIPP01000007">
    <property type="protein sequence ID" value="RUO34430.1"/>
    <property type="molecule type" value="Genomic_DNA"/>
</dbReference>
<protein>
    <recommendedName>
        <fullName evidence="3">YaeQ family protein</fullName>
    </recommendedName>
</protein>
<proteinExistence type="predicted"/>
<dbReference type="Gene3D" id="3.10.640.10">
    <property type="entry name" value="Restriction endonuclease-like alpha-beta roll domain"/>
    <property type="match status" value="1"/>
</dbReference>
<dbReference type="InterPro" id="IPR009822">
    <property type="entry name" value="YaeQ"/>
</dbReference>
<gene>
    <name evidence="1" type="ORF">CWE13_12470</name>
</gene>
<dbReference type="PIRSF" id="PIRSF011484">
    <property type="entry name" value="YaeQ"/>
    <property type="match status" value="1"/>
</dbReference>
<dbReference type="InterPro" id="IPR011335">
    <property type="entry name" value="Restrct_endonuc-II-like"/>
</dbReference>
<evidence type="ECO:0000313" key="2">
    <source>
        <dbReference type="Proteomes" id="UP000286934"/>
    </source>
</evidence>
<dbReference type="Proteomes" id="UP000286934">
    <property type="component" value="Unassembled WGS sequence"/>
</dbReference>
<sequence>MALQATAYKIALDISDTDRGCYEQVKFTIARHPSETELRLVARILAFGLFYHERLEFGRGLSETEEPALWQKALHGDIEHWIDVGQPDLDRITKGSRKADKYSLLVYGNARMWGEKTLPLAANLSNVSIFQLPVEPMEELVKAVTRNSHWGFMVTDGVLYISHGNEQTVIELKALL</sequence>
<accession>A0A432WKU6</accession>
<dbReference type="OrthoDB" id="5293309at2"/>
<dbReference type="SMART" id="SM01322">
    <property type="entry name" value="YaeQ"/>
    <property type="match status" value="1"/>
</dbReference>
<dbReference type="PANTHER" id="PTHR38784">
    <property type="entry name" value="SUCROSE PHOSPHORYLASE"/>
    <property type="match status" value="1"/>
</dbReference>
<evidence type="ECO:0000313" key="1">
    <source>
        <dbReference type="EMBL" id="RUO34430.1"/>
    </source>
</evidence>
<organism evidence="1 2">
    <name type="scientific">Aliidiomarina shirensis</name>
    <dbReference type="NCBI Taxonomy" id="1048642"/>
    <lineage>
        <taxon>Bacteria</taxon>
        <taxon>Pseudomonadati</taxon>
        <taxon>Pseudomonadota</taxon>
        <taxon>Gammaproteobacteria</taxon>
        <taxon>Alteromonadales</taxon>
        <taxon>Idiomarinaceae</taxon>
        <taxon>Aliidiomarina</taxon>
    </lineage>
</organism>
<dbReference type="RefSeq" id="WP_126809086.1">
    <property type="nucleotide sequence ID" value="NZ_PIPP01000007.1"/>
</dbReference>
<dbReference type="InterPro" id="IPR038590">
    <property type="entry name" value="YaeQ_sf"/>
</dbReference>
<comment type="caution">
    <text evidence="1">The sequence shown here is derived from an EMBL/GenBank/DDBJ whole genome shotgun (WGS) entry which is preliminary data.</text>
</comment>
<dbReference type="AlphaFoldDB" id="A0A432WKU6"/>
<evidence type="ECO:0008006" key="3">
    <source>
        <dbReference type="Google" id="ProtNLM"/>
    </source>
</evidence>
<dbReference type="Pfam" id="PF07152">
    <property type="entry name" value="YaeQ"/>
    <property type="match status" value="1"/>
</dbReference>
<keyword evidence="2" id="KW-1185">Reference proteome</keyword>
<name>A0A432WKU6_9GAMM</name>